<dbReference type="InterPro" id="IPR050763">
    <property type="entry name" value="ABC_transporter_ATP-binding"/>
</dbReference>
<comment type="similarity">
    <text evidence="1">Belongs to the ABC transporter superfamily.</text>
</comment>
<keyword evidence="3" id="KW-0547">Nucleotide-binding</keyword>
<feature type="non-terminal residue" evidence="6">
    <location>
        <position position="65"/>
    </location>
</feature>
<dbReference type="Pfam" id="PF00005">
    <property type="entry name" value="ABC_tran"/>
    <property type="match status" value="1"/>
</dbReference>
<dbReference type="Gene3D" id="3.40.50.300">
    <property type="entry name" value="P-loop containing nucleotide triphosphate hydrolases"/>
    <property type="match status" value="1"/>
</dbReference>
<comment type="caution">
    <text evidence="6">The sequence shown here is derived from an EMBL/GenBank/DDBJ whole genome shotgun (WGS) entry which is preliminary data.</text>
</comment>
<dbReference type="InterPro" id="IPR027417">
    <property type="entry name" value="P-loop_NTPase"/>
</dbReference>
<keyword evidence="2" id="KW-0813">Transport</keyword>
<evidence type="ECO:0000313" key="6">
    <source>
        <dbReference type="EMBL" id="GAH90373.1"/>
    </source>
</evidence>
<name>X1L883_9ZZZZ</name>
<sequence>MITVENLTKKFETVTAVENISFNINESEIFGFLGPNGAGKTTTIRMLSTLISQTSGKITIDNRSP</sequence>
<evidence type="ECO:0000256" key="2">
    <source>
        <dbReference type="ARBA" id="ARBA00022448"/>
    </source>
</evidence>
<evidence type="ECO:0000256" key="3">
    <source>
        <dbReference type="ARBA" id="ARBA00022741"/>
    </source>
</evidence>
<dbReference type="PANTHER" id="PTHR42711:SF5">
    <property type="entry name" value="ABC TRANSPORTER ATP-BINDING PROTEIN NATA"/>
    <property type="match status" value="1"/>
</dbReference>
<dbReference type="AlphaFoldDB" id="X1L883"/>
<organism evidence="6">
    <name type="scientific">marine sediment metagenome</name>
    <dbReference type="NCBI Taxonomy" id="412755"/>
    <lineage>
        <taxon>unclassified sequences</taxon>
        <taxon>metagenomes</taxon>
        <taxon>ecological metagenomes</taxon>
    </lineage>
</organism>
<proteinExistence type="inferred from homology"/>
<dbReference type="PANTHER" id="PTHR42711">
    <property type="entry name" value="ABC TRANSPORTER ATP-BINDING PROTEIN"/>
    <property type="match status" value="1"/>
</dbReference>
<keyword evidence="4" id="KW-0067">ATP-binding</keyword>
<evidence type="ECO:0000256" key="1">
    <source>
        <dbReference type="ARBA" id="ARBA00005417"/>
    </source>
</evidence>
<protein>
    <recommendedName>
        <fullName evidence="5">ABC transporter domain-containing protein</fullName>
    </recommendedName>
</protein>
<reference evidence="6" key="1">
    <citation type="journal article" date="2014" name="Front. Microbiol.">
        <title>High frequency of phylogenetically diverse reductive dehalogenase-homologous genes in deep subseafloor sedimentary metagenomes.</title>
        <authorList>
            <person name="Kawai M."/>
            <person name="Futagami T."/>
            <person name="Toyoda A."/>
            <person name="Takaki Y."/>
            <person name="Nishi S."/>
            <person name="Hori S."/>
            <person name="Arai W."/>
            <person name="Tsubouchi T."/>
            <person name="Morono Y."/>
            <person name="Uchiyama I."/>
            <person name="Ito T."/>
            <person name="Fujiyama A."/>
            <person name="Inagaki F."/>
            <person name="Takami H."/>
        </authorList>
    </citation>
    <scope>NUCLEOTIDE SEQUENCE</scope>
    <source>
        <strain evidence="6">Expedition CK06-06</strain>
    </source>
</reference>
<gene>
    <name evidence="6" type="ORF">S06H3_05847</name>
</gene>
<feature type="domain" description="ABC transporter" evidence="5">
    <location>
        <begin position="18"/>
        <end position="64"/>
    </location>
</feature>
<evidence type="ECO:0000259" key="5">
    <source>
        <dbReference type="Pfam" id="PF00005"/>
    </source>
</evidence>
<evidence type="ECO:0000256" key="4">
    <source>
        <dbReference type="ARBA" id="ARBA00022840"/>
    </source>
</evidence>
<dbReference type="InterPro" id="IPR003439">
    <property type="entry name" value="ABC_transporter-like_ATP-bd"/>
</dbReference>
<dbReference type="GO" id="GO:0016887">
    <property type="term" value="F:ATP hydrolysis activity"/>
    <property type="evidence" value="ECO:0007669"/>
    <property type="project" value="InterPro"/>
</dbReference>
<dbReference type="SUPFAM" id="SSF52540">
    <property type="entry name" value="P-loop containing nucleoside triphosphate hydrolases"/>
    <property type="match status" value="1"/>
</dbReference>
<accession>X1L883</accession>
<dbReference type="GO" id="GO:0005524">
    <property type="term" value="F:ATP binding"/>
    <property type="evidence" value="ECO:0007669"/>
    <property type="project" value="UniProtKB-KW"/>
</dbReference>
<dbReference type="EMBL" id="BARV01002207">
    <property type="protein sequence ID" value="GAH90373.1"/>
    <property type="molecule type" value="Genomic_DNA"/>
</dbReference>